<dbReference type="Proteomes" id="UP000294613">
    <property type="component" value="Unassembled WGS sequence"/>
</dbReference>
<dbReference type="Pfam" id="PF03572">
    <property type="entry name" value="Peptidase_S41"/>
    <property type="match status" value="1"/>
</dbReference>
<dbReference type="PANTHER" id="PTHR32060">
    <property type="entry name" value="TAIL-SPECIFIC PROTEASE"/>
    <property type="match status" value="1"/>
</dbReference>
<sequence>MCLFWKLCYYKFIIDRKYNVKEKLQEVLSVKKYTKSYIVWTILLLVVITYFMFARDFHSLNGKLLERDKDTEFEKGSGIRTKKLSDVQIQSLYKLCKVWGYTKYHHPDVISGKLNWDAELFRVMPDILRAANQDGADCVLMDWLETFPVEGEQDEGKEEDIDWEKIQEESGKQLLDTTWISDSAFLGEELSEYLCSMADLHISDRENAYASFEEIGTVSFENEKMYDASDGDMGMYLLGLFRFWNMYEYYSPNIEITTEEWDSVLLDALPKVADSGDYRSYVTAIAQVVSKTGDAHSMLVDRKRLLYYYYGQRFLPCDIKIIGGEAVVTQVKKNEKELMPGDILLEIDGMTLEERIEEQRNYHALSEADKMLNQMKHLLLETEKRKAKVRILRGEEIKTVQVKTLKNQYSYKNPIENGILQSENIGYIDPSALEKGNIEKLMKDFCDTEGIIIDLRHYPSTVITYLLGEYIIPKQEVFACIGMPNKAMPGAFYEQEMVVGKGVLKEIQNDSRTFDSYEGKVIILMDEESQSQSEFAIMALRQAPNAIVVGSPSVGADGNVVKVSLPGEVIFSMTGLGVYTPEGEQTQRCGLKPDIECWQTVEGIKAGKDELLEEAIKLIK</sequence>
<dbReference type="GO" id="GO:0004175">
    <property type="term" value="F:endopeptidase activity"/>
    <property type="evidence" value="ECO:0007669"/>
    <property type="project" value="TreeGrafter"/>
</dbReference>
<feature type="domain" description="Tail specific protease" evidence="2">
    <location>
        <begin position="384"/>
        <end position="598"/>
    </location>
</feature>
<evidence type="ECO:0000313" key="4">
    <source>
        <dbReference type="Proteomes" id="UP000294613"/>
    </source>
</evidence>
<dbReference type="GO" id="GO:0008236">
    <property type="term" value="F:serine-type peptidase activity"/>
    <property type="evidence" value="ECO:0007669"/>
    <property type="project" value="InterPro"/>
</dbReference>
<organism evidence="3 4">
    <name type="scientific">Faecalimonas umbilicata</name>
    <dbReference type="NCBI Taxonomy" id="1912855"/>
    <lineage>
        <taxon>Bacteria</taxon>
        <taxon>Bacillati</taxon>
        <taxon>Bacillota</taxon>
        <taxon>Clostridia</taxon>
        <taxon>Lachnospirales</taxon>
        <taxon>Lachnospiraceae</taxon>
        <taxon>Faecalimonas</taxon>
    </lineage>
</organism>
<dbReference type="InterPro" id="IPR029045">
    <property type="entry name" value="ClpP/crotonase-like_dom_sf"/>
</dbReference>
<gene>
    <name evidence="3" type="ORF">EDD74_11733</name>
</gene>
<evidence type="ECO:0000313" key="3">
    <source>
        <dbReference type="EMBL" id="TCS66776.1"/>
    </source>
</evidence>
<feature type="transmembrane region" description="Helical" evidence="1">
    <location>
        <begin position="37"/>
        <end position="54"/>
    </location>
</feature>
<dbReference type="GO" id="GO:0030288">
    <property type="term" value="C:outer membrane-bounded periplasmic space"/>
    <property type="evidence" value="ECO:0007669"/>
    <property type="project" value="TreeGrafter"/>
</dbReference>
<keyword evidence="3" id="KW-0645">Protease</keyword>
<reference evidence="3 4" key="1">
    <citation type="submission" date="2019-03" db="EMBL/GenBank/DDBJ databases">
        <title>Genomic Encyclopedia of Type Strains, Phase IV (KMG-IV): sequencing the most valuable type-strain genomes for metagenomic binning, comparative biology and taxonomic classification.</title>
        <authorList>
            <person name="Goeker M."/>
        </authorList>
    </citation>
    <scope>NUCLEOTIDE SEQUENCE [LARGE SCALE GENOMIC DNA]</scope>
    <source>
        <strain evidence="3 4">DSM 103426</strain>
    </source>
</reference>
<keyword evidence="1" id="KW-0472">Membrane</keyword>
<dbReference type="SMART" id="SM00245">
    <property type="entry name" value="TSPc"/>
    <property type="match status" value="1"/>
</dbReference>
<evidence type="ECO:0000256" key="1">
    <source>
        <dbReference type="SAM" id="Phobius"/>
    </source>
</evidence>
<dbReference type="GO" id="GO:0007165">
    <property type="term" value="P:signal transduction"/>
    <property type="evidence" value="ECO:0007669"/>
    <property type="project" value="TreeGrafter"/>
</dbReference>
<dbReference type="GO" id="GO:0006508">
    <property type="term" value="P:proteolysis"/>
    <property type="evidence" value="ECO:0007669"/>
    <property type="project" value="UniProtKB-KW"/>
</dbReference>
<evidence type="ECO:0000259" key="2">
    <source>
        <dbReference type="SMART" id="SM00245"/>
    </source>
</evidence>
<proteinExistence type="predicted"/>
<name>A0A4R3JKM3_9FIRM</name>
<keyword evidence="1" id="KW-1133">Transmembrane helix</keyword>
<keyword evidence="1" id="KW-0812">Transmembrane</keyword>
<dbReference type="AlphaFoldDB" id="A0A4R3JKM3"/>
<dbReference type="PANTHER" id="PTHR32060:SF30">
    <property type="entry name" value="CARBOXY-TERMINAL PROCESSING PROTEASE CTPA"/>
    <property type="match status" value="1"/>
</dbReference>
<keyword evidence="3" id="KW-0378">Hydrolase</keyword>
<dbReference type="InterPro" id="IPR005151">
    <property type="entry name" value="Tail-specific_protease"/>
</dbReference>
<accession>A0A4R3JKM3</accession>
<comment type="caution">
    <text evidence="3">The sequence shown here is derived from an EMBL/GenBank/DDBJ whole genome shotgun (WGS) entry which is preliminary data.</text>
</comment>
<dbReference type="EMBL" id="SLZV01000017">
    <property type="protein sequence ID" value="TCS66776.1"/>
    <property type="molecule type" value="Genomic_DNA"/>
</dbReference>
<dbReference type="SUPFAM" id="SSF52096">
    <property type="entry name" value="ClpP/crotonase"/>
    <property type="match status" value="1"/>
</dbReference>
<protein>
    <submittedName>
        <fullName evidence="3">C-terminal processing protease CtpA/Prc</fullName>
    </submittedName>
</protein>
<dbReference type="Gene3D" id="3.90.226.10">
    <property type="entry name" value="2-enoyl-CoA Hydratase, Chain A, domain 1"/>
    <property type="match status" value="1"/>
</dbReference>